<dbReference type="Proteomes" id="UP000449846">
    <property type="component" value="Unassembled WGS sequence"/>
</dbReference>
<evidence type="ECO:0000313" key="7">
    <source>
        <dbReference type="Proteomes" id="UP000449846"/>
    </source>
</evidence>
<keyword evidence="7" id="KW-1185">Reference proteome</keyword>
<dbReference type="PANTHER" id="PTHR30521:SF5">
    <property type="entry name" value="BLR4509 PROTEIN"/>
    <property type="match status" value="1"/>
</dbReference>
<evidence type="ECO:0000256" key="2">
    <source>
        <dbReference type="ARBA" id="ARBA00022559"/>
    </source>
</evidence>
<sequence>MGRRLDLDDIQGNVIRAYGRYSFPFARYFFLNIADCGKGRRFVDIVRKKITTGATWPEDKKPAVTWNIAFTFFGLYKLQVPQRTLRGMPEEFISGMRDRAFILGDRDVTKTEAEAVGWDAQWDPIWRANRNGDGDDSDNVHIWIALNAQLKKLGTDEPVDELELETQWLRDLCAELGGGVSILATNGQNGDQEYQSASALFFEKNGLLVPSPTEHFGFADAIGDPVFRGQFSPDLEKEAVIGRGKWMSKEKGWEPIETGEFVLGHPDESQELPPIARPPEFMTNGSFMAYRKLHQNVATFDQIVAEEAETFAKVQGVGLEEARETLRGKMCGRWSNGVPLAVAPTYAEWLAFNDKMGFADPDPFKALRKQLDYIRSPAASDFRYADDMLGYKTPVGSHLRRMSTRDYLDPLNQIGIDPATGEQFKNENATSGLNKRRRILRRGLPYGPRAGVQKTDQTEQGVAMMSMCASLSRQFEFVQQQWTQYGLDFHQGNDTCPMLGNHDRHKRFTINSDPKSGKCPFVMSKLKTFVECRGGDYFFVPSMTSLRMMAMGIIDPT</sequence>
<dbReference type="GO" id="GO:0020037">
    <property type="term" value="F:heme binding"/>
    <property type="evidence" value="ECO:0007669"/>
    <property type="project" value="InterPro"/>
</dbReference>
<dbReference type="PROSITE" id="PS51404">
    <property type="entry name" value="DYP_PEROXIDASE"/>
    <property type="match status" value="1"/>
</dbReference>
<evidence type="ECO:0000256" key="5">
    <source>
        <dbReference type="ARBA" id="ARBA00023004"/>
    </source>
</evidence>
<dbReference type="AlphaFoldDB" id="A0A844HLA6"/>
<evidence type="ECO:0000313" key="6">
    <source>
        <dbReference type="EMBL" id="MTH61043.1"/>
    </source>
</evidence>
<reference evidence="6 7" key="1">
    <citation type="submission" date="2019-11" db="EMBL/GenBank/DDBJ databases">
        <authorList>
            <person name="Dong K."/>
        </authorList>
    </citation>
    <scope>NUCLEOTIDE SEQUENCE [LARGE SCALE GENOMIC DNA]</scope>
    <source>
        <strain evidence="6 7">NBRC 112902</strain>
    </source>
</reference>
<gene>
    <name evidence="6" type="ORF">GL300_17670</name>
</gene>
<dbReference type="EMBL" id="WMIG01000012">
    <property type="protein sequence ID" value="MTH61043.1"/>
    <property type="molecule type" value="Genomic_DNA"/>
</dbReference>
<dbReference type="OrthoDB" id="236246at2"/>
<dbReference type="PANTHER" id="PTHR30521">
    <property type="entry name" value="DEFERROCHELATASE/PEROXIDASE"/>
    <property type="match status" value="1"/>
</dbReference>
<organism evidence="6 7">
    <name type="scientific">Paracoccus litorisediminis</name>
    <dbReference type="NCBI Taxonomy" id="2006130"/>
    <lineage>
        <taxon>Bacteria</taxon>
        <taxon>Pseudomonadati</taxon>
        <taxon>Pseudomonadota</taxon>
        <taxon>Alphaproteobacteria</taxon>
        <taxon>Rhodobacterales</taxon>
        <taxon>Paracoccaceae</taxon>
        <taxon>Paracoccus</taxon>
    </lineage>
</organism>
<evidence type="ECO:0000256" key="4">
    <source>
        <dbReference type="ARBA" id="ARBA00023002"/>
    </source>
</evidence>
<keyword evidence="2 6" id="KW-0575">Peroxidase</keyword>
<comment type="cofactor">
    <cofactor evidence="1">
        <name>heme b</name>
        <dbReference type="ChEBI" id="CHEBI:60344"/>
    </cofactor>
</comment>
<keyword evidence="4" id="KW-0560">Oxidoreductase</keyword>
<dbReference type="GO" id="GO:0005829">
    <property type="term" value="C:cytosol"/>
    <property type="evidence" value="ECO:0007669"/>
    <property type="project" value="TreeGrafter"/>
</dbReference>
<evidence type="ECO:0000256" key="3">
    <source>
        <dbReference type="ARBA" id="ARBA00022723"/>
    </source>
</evidence>
<keyword evidence="3" id="KW-0479">Metal-binding</keyword>
<evidence type="ECO:0000256" key="1">
    <source>
        <dbReference type="ARBA" id="ARBA00001970"/>
    </source>
</evidence>
<protein>
    <submittedName>
        <fullName evidence="6">Peroxidase</fullName>
    </submittedName>
</protein>
<proteinExistence type="predicted"/>
<accession>A0A844HLA6</accession>
<dbReference type="InterPro" id="IPR011008">
    <property type="entry name" value="Dimeric_a/b-barrel"/>
</dbReference>
<dbReference type="RefSeq" id="WP_155040980.1">
    <property type="nucleotide sequence ID" value="NZ_JBHGCD010000021.1"/>
</dbReference>
<name>A0A844HLA6_9RHOB</name>
<dbReference type="GO" id="GO:0004601">
    <property type="term" value="F:peroxidase activity"/>
    <property type="evidence" value="ECO:0007669"/>
    <property type="project" value="UniProtKB-KW"/>
</dbReference>
<dbReference type="GO" id="GO:0046872">
    <property type="term" value="F:metal ion binding"/>
    <property type="evidence" value="ECO:0007669"/>
    <property type="project" value="UniProtKB-KW"/>
</dbReference>
<dbReference type="InterPro" id="IPR006314">
    <property type="entry name" value="Dyp_peroxidase"/>
</dbReference>
<comment type="caution">
    <text evidence="6">The sequence shown here is derived from an EMBL/GenBank/DDBJ whole genome shotgun (WGS) entry which is preliminary data.</text>
</comment>
<dbReference type="SUPFAM" id="SSF54909">
    <property type="entry name" value="Dimeric alpha+beta barrel"/>
    <property type="match status" value="1"/>
</dbReference>
<keyword evidence="5" id="KW-0408">Iron</keyword>